<dbReference type="GO" id="GO:0033971">
    <property type="term" value="F:hydroxyisourate hydrolase activity"/>
    <property type="evidence" value="ECO:0007669"/>
    <property type="project" value="UniProtKB-EC"/>
</dbReference>
<dbReference type="EC" id="3.5.2.17" evidence="5"/>
<comment type="similarity">
    <text evidence="3">Belongs to the transthyretin family. 5-hydroxyisourate hydrolase subfamily.</text>
</comment>
<organism evidence="9">
    <name type="scientific">Cacopsylla melanoneura</name>
    <dbReference type="NCBI Taxonomy" id="428564"/>
    <lineage>
        <taxon>Eukaryota</taxon>
        <taxon>Metazoa</taxon>
        <taxon>Ecdysozoa</taxon>
        <taxon>Arthropoda</taxon>
        <taxon>Hexapoda</taxon>
        <taxon>Insecta</taxon>
        <taxon>Pterygota</taxon>
        <taxon>Neoptera</taxon>
        <taxon>Paraneoptera</taxon>
        <taxon>Hemiptera</taxon>
        <taxon>Sternorrhyncha</taxon>
        <taxon>Psylloidea</taxon>
        <taxon>Psyllidae</taxon>
        <taxon>Psyllinae</taxon>
        <taxon>Cacopsylla</taxon>
    </lineage>
</organism>
<dbReference type="EMBL" id="HBUF01346104">
    <property type="protein sequence ID" value="CAG6709483.1"/>
    <property type="molecule type" value="Transcribed_RNA"/>
</dbReference>
<proteinExistence type="inferred from homology"/>
<evidence type="ECO:0000256" key="6">
    <source>
        <dbReference type="ARBA" id="ARBA00022631"/>
    </source>
</evidence>
<keyword evidence="6" id="KW-0659">Purine metabolism</keyword>
<dbReference type="PANTHER" id="PTHR10395">
    <property type="entry name" value="URICASE AND TRANSTHYRETIN-RELATED"/>
    <property type="match status" value="1"/>
</dbReference>
<evidence type="ECO:0000313" key="9">
    <source>
        <dbReference type="EMBL" id="CAG6709483.1"/>
    </source>
</evidence>
<sequence>MSKTSSTQYYKQQYRPAWEQLPEFKGWLSSVESNPSKAQCVYCNTILAAHSVSLMKHVVSSKHHRNAEKMYILNSDLYIAPRPSILRCGGKNNLNATTKTATSTTISPAVESQDIKPNVTIKSEPKFFNEGDVLLSAPSQDLPSLLESNGIVTSEENMLEPASTSEQDNMDDLLLNGNVQIILGEEDVDDPDCVNEKDTIVTLNDLDDEDTLGEEENGLIQVVRVRYEDTLGEEENGLIQVVRIHPKNPSPVISQPEKKSAPSFQPISTHVIDSQVGLPIPNLEITLYKLVEGRWRFVSEIITNAGGRASSFISDMSKFQCGRYKLHYHVVKYFDMRNIPTVFSFIEVAFDVRSLIEQLHFPLVVSANGYNVYKGCAL</sequence>
<comment type="function">
    <text evidence="2">Catalyzes the hydrolysis of 5-hydroxyisourate (HIU) to 2-oxo-4-hydroxy-4-carboxy-5-ureidoimidazoline (OHCU).</text>
</comment>
<dbReference type="AlphaFoldDB" id="A0A8D8XU21"/>
<dbReference type="PANTHER" id="PTHR10395:SF7">
    <property type="entry name" value="5-HYDROXYISOURATE HYDROLASE"/>
    <property type="match status" value="1"/>
</dbReference>
<evidence type="ECO:0000256" key="2">
    <source>
        <dbReference type="ARBA" id="ARBA00002704"/>
    </source>
</evidence>
<dbReference type="InterPro" id="IPR036817">
    <property type="entry name" value="Transthyretin/HIU_hydrolase_sf"/>
</dbReference>
<comment type="catalytic activity">
    <reaction evidence="1">
        <text>5-hydroxyisourate + H2O = 5-hydroxy-2-oxo-4-ureido-2,5-dihydro-1H-imidazole-5-carboxylate + H(+)</text>
        <dbReference type="Rhea" id="RHEA:23736"/>
        <dbReference type="ChEBI" id="CHEBI:15377"/>
        <dbReference type="ChEBI" id="CHEBI:15378"/>
        <dbReference type="ChEBI" id="CHEBI:18072"/>
        <dbReference type="ChEBI" id="CHEBI:58639"/>
        <dbReference type="EC" id="3.5.2.17"/>
    </reaction>
</comment>
<dbReference type="GO" id="GO:0006144">
    <property type="term" value="P:purine nucleobase metabolic process"/>
    <property type="evidence" value="ECO:0007669"/>
    <property type="project" value="UniProtKB-KW"/>
</dbReference>
<evidence type="ECO:0000256" key="3">
    <source>
        <dbReference type="ARBA" id="ARBA00009850"/>
    </source>
</evidence>
<protein>
    <recommendedName>
        <fullName evidence="5">hydroxyisourate hydrolase</fullName>
        <ecNumber evidence="5">3.5.2.17</ecNumber>
    </recommendedName>
</protein>
<evidence type="ECO:0000259" key="8">
    <source>
        <dbReference type="Pfam" id="PF00576"/>
    </source>
</evidence>
<dbReference type="Pfam" id="PF00576">
    <property type="entry name" value="Transthyretin"/>
    <property type="match status" value="1"/>
</dbReference>
<evidence type="ECO:0000256" key="4">
    <source>
        <dbReference type="ARBA" id="ARBA00011881"/>
    </source>
</evidence>
<feature type="domain" description="Transthyretin/hydroxyisourate hydrolase" evidence="8">
    <location>
        <begin position="267"/>
        <end position="375"/>
    </location>
</feature>
<accession>A0A8D8XU21</accession>
<name>A0A8D8XU21_9HEMI</name>
<dbReference type="InterPro" id="IPR023416">
    <property type="entry name" value="Transthyretin/HIU_hydrolase_d"/>
</dbReference>
<evidence type="ECO:0000256" key="7">
    <source>
        <dbReference type="ARBA" id="ARBA00022801"/>
    </source>
</evidence>
<dbReference type="Gene3D" id="2.60.40.180">
    <property type="entry name" value="Transthyretin/hydroxyisourate hydrolase domain"/>
    <property type="match status" value="1"/>
</dbReference>
<evidence type="ECO:0000256" key="1">
    <source>
        <dbReference type="ARBA" id="ARBA00001043"/>
    </source>
</evidence>
<reference evidence="9" key="1">
    <citation type="submission" date="2021-05" db="EMBL/GenBank/DDBJ databases">
        <authorList>
            <person name="Alioto T."/>
            <person name="Alioto T."/>
            <person name="Gomez Garrido J."/>
        </authorList>
    </citation>
    <scope>NUCLEOTIDE SEQUENCE</scope>
</reference>
<keyword evidence="7 9" id="KW-0378">Hydrolase</keyword>
<comment type="subunit">
    <text evidence="4">Homotetramer.</text>
</comment>
<dbReference type="EMBL" id="HBUF01346103">
    <property type="protein sequence ID" value="CAG6709482.1"/>
    <property type="molecule type" value="Transcribed_RNA"/>
</dbReference>
<dbReference type="SUPFAM" id="SSF49472">
    <property type="entry name" value="Transthyretin (synonym: prealbumin)"/>
    <property type="match status" value="1"/>
</dbReference>
<dbReference type="NCBIfam" id="TIGR02962">
    <property type="entry name" value="hdxy_isourate"/>
    <property type="match status" value="1"/>
</dbReference>
<dbReference type="InterPro" id="IPR014306">
    <property type="entry name" value="Hydroxyisourate_hydrolase"/>
</dbReference>
<evidence type="ECO:0000256" key="5">
    <source>
        <dbReference type="ARBA" id="ARBA00012609"/>
    </source>
</evidence>